<organism evidence="1 2">
    <name type="scientific">Lithocarpus litseifolius</name>
    <dbReference type="NCBI Taxonomy" id="425828"/>
    <lineage>
        <taxon>Eukaryota</taxon>
        <taxon>Viridiplantae</taxon>
        <taxon>Streptophyta</taxon>
        <taxon>Embryophyta</taxon>
        <taxon>Tracheophyta</taxon>
        <taxon>Spermatophyta</taxon>
        <taxon>Magnoliopsida</taxon>
        <taxon>eudicotyledons</taxon>
        <taxon>Gunneridae</taxon>
        <taxon>Pentapetalae</taxon>
        <taxon>rosids</taxon>
        <taxon>fabids</taxon>
        <taxon>Fagales</taxon>
        <taxon>Fagaceae</taxon>
        <taxon>Lithocarpus</taxon>
    </lineage>
</organism>
<comment type="caution">
    <text evidence="1">The sequence shown here is derived from an EMBL/GenBank/DDBJ whole genome shotgun (WGS) entry which is preliminary data.</text>
</comment>
<keyword evidence="2" id="KW-1185">Reference proteome</keyword>
<protein>
    <submittedName>
        <fullName evidence="1">Uncharacterized protein</fullName>
    </submittedName>
</protein>
<sequence length="229" mass="27252">MPKQFKPQVTIQEEMNINRRTISEITKIMWDSNSEEGLKIDNSGWYFISCEVCRKKVKSRDEFLWCDNCNKKACFPIPRSKKITQHISERPFEQMFRGARRSRHSCVNRTSKWKQFVFQIQLNDYNLKYGWEFYIVKKVFESFEETDKAIQLDKMTKAYISDTSNECSINLPTEQGGDCTKFQKVDVQSNVQLTPTSVLKENKRTYLGITTKQQGRRYEKHFKVIFQFI</sequence>
<dbReference type="Gene3D" id="2.40.50.140">
    <property type="entry name" value="Nucleic acid-binding proteins"/>
    <property type="match status" value="1"/>
</dbReference>
<evidence type="ECO:0000313" key="2">
    <source>
        <dbReference type="Proteomes" id="UP001459277"/>
    </source>
</evidence>
<accession>A0AAW2CEQ8</accession>
<dbReference type="EMBL" id="JAZDWU010000007">
    <property type="protein sequence ID" value="KAK9996037.1"/>
    <property type="molecule type" value="Genomic_DNA"/>
</dbReference>
<dbReference type="AlphaFoldDB" id="A0AAW2CEQ8"/>
<name>A0AAW2CEQ8_9ROSI</name>
<dbReference type="InterPro" id="IPR012340">
    <property type="entry name" value="NA-bd_OB-fold"/>
</dbReference>
<reference evidence="1 2" key="1">
    <citation type="submission" date="2024-01" db="EMBL/GenBank/DDBJ databases">
        <title>A telomere-to-telomere, gap-free genome of sweet tea (Lithocarpus litseifolius).</title>
        <authorList>
            <person name="Zhou J."/>
        </authorList>
    </citation>
    <scope>NUCLEOTIDE SEQUENCE [LARGE SCALE GENOMIC DNA]</scope>
    <source>
        <strain evidence="1">Zhou-2022a</strain>
        <tissue evidence="1">Leaf</tissue>
    </source>
</reference>
<dbReference type="Proteomes" id="UP001459277">
    <property type="component" value="Unassembled WGS sequence"/>
</dbReference>
<evidence type="ECO:0000313" key="1">
    <source>
        <dbReference type="EMBL" id="KAK9996037.1"/>
    </source>
</evidence>
<gene>
    <name evidence="1" type="ORF">SO802_020723</name>
</gene>
<proteinExistence type="predicted"/>